<reference evidence="2" key="1">
    <citation type="journal article" date="2020" name="Nature">
        <title>Giant virus diversity and host interactions through global metagenomics.</title>
        <authorList>
            <person name="Schulz F."/>
            <person name="Roux S."/>
            <person name="Paez-Espino D."/>
            <person name="Jungbluth S."/>
            <person name="Walsh D.A."/>
            <person name="Denef V.J."/>
            <person name="McMahon K.D."/>
            <person name="Konstantinidis K.T."/>
            <person name="Eloe-Fadrosh E.A."/>
            <person name="Kyrpides N.C."/>
            <person name="Woyke T."/>
        </authorList>
    </citation>
    <scope>NUCLEOTIDE SEQUENCE</scope>
    <source>
        <strain evidence="2">GVMAG-S-1024976-23</strain>
    </source>
</reference>
<evidence type="ECO:0000313" key="2">
    <source>
        <dbReference type="EMBL" id="QHS78692.1"/>
    </source>
</evidence>
<feature type="region of interest" description="Disordered" evidence="1">
    <location>
        <begin position="75"/>
        <end position="105"/>
    </location>
</feature>
<feature type="compositionally biased region" description="Basic residues" evidence="1">
    <location>
        <begin position="212"/>
        <end position="228"/>
    </location>
</feature>
<evidence type="ECO:0000256" key="1">
    <source>
        <dbReference type="SAM" id="MobiDB-lite"/>
    </source>
</evidence>
<dbReference type="EMBL" id="MN740602">
    <property type="protein sequence ID" value="QHS78692.1"/>
    <property type="molecule type" value="Genomic_DNA"/>
</dbReference>
<dbReference type="AlphaFoldDB" id="A0A6C0AG55"/>
<sequence length="249" mass="29183">MNESPEKWDLQDIIDLDKLKEDDDQNYEYPIYDSNINNIIDYDISYNPLNPSNDSNMYHTPSSTNDSKIHIEKKKTKGQQKLQSGKKQKTKKSSFISKPSQSKKKMVRFSNKPYIQLINEDPTRGKGIEHSIALETQLPGSALSELTQFKNKKQDILEQQLLELPKEKRQEFIDNRDTQYEKNILESSSIIKELSEKKYGGYKYKSNSNKSYTKKHFPKNKYSKKKTSKHKIFLKSKNKVKTKKIGKYL</sequence>
<accession>A0A6C0AG55</accession>
<organism evidence="2">
    <name type="scientific">viral metagenome</name>
    <dbReference type="NCBI Taxonomy" id="1070528"/>
    <lineage>
        <taxon>unclassified sequences</taxon>
        <taxon>metagenomes</taxon>
        <taxon>organismal metagenomes</taxon>
    </lineage>
</organism>
<protein>
    <submittedName>
        <fullName evidence="2">Uncharacterized protein</fullName>
    </submittedName>
</protein>
<feature type="compositionally biased region" description="Basic residues" evidence="1">
    <location>
        <begin position="75"/>
        <end position="92"/>
    </location>
</feature>
<feature type="region of interest" description="Disordered" evidence="1">
    <location>
        <begin position="209"/>
        <end position="228"/>
    </location>
</feature>
<name>A0A6C0AG55_9ZZZZ</name>
<proteinExistence type="predicted"/>